<name>A0A1W1XU21_9CLOT</name>
<dbReference type="Proteomes" id="UP000192468">
    <property type="component" value="Unassembled WGS sequence"/>
</dbReference>
<dbReference type="STRING" id="1121291.SAMN02745134_03197"/>
<reference evidence="2 3" key="1">
    <citation type="submission" date="2017-04" db="EMBL/GenBank/DDBJ databases">
        <authorList>
            <person name="Afonso C.L."/>
            <person name="Miller P.J."/>
            <person name="Scott M.A."/>
            <person name="Spackman E."/>
            <person name="Goraichik I."/>
            <person name="Dimitrov K.M."/>
            <person name="Suarez D.L."/>
            <person name="Swayne D.E."/>
        </authorList>
    </citation>
    <scope>NUCLEOTIDE SEQUENCE [LARGE SCALE GENOMIC DNA]</scope>
    <source>
        <strain evidence="2 3">DSM 12555</strain>
    </source>
</reference>
<dbReference type="InterPro" id="IPR006675">
    <property type="entry name" value="HDIG_dom"/>
</dbReference>
<dbReference type="OrthoDB" id="68032at2"/>
<dbReference type="Gene3D" id="1.10.3210.10">
    <property type="entry name" value="Hypothetical protein af1432"/>
    <property type="match status" value="1"/>
</dbReference>
<dbReference type="SUPFAM" id="SSF109604">
    <property type="entry name" value="HD-domain/PDEase-like"/>
    <property type="match status" value="1"/>
</dbReference>
<dbReference type="AlphaFoldDB" id="A0A1W1XU21"/>
<dbReference type="InterPro" id="IPR006674">
    <property type="entry name" value="HD_domain"/>
</dbReference>
<organism evidence="2 3">
    <name type="scientific">Clostridium acidisoli DSM 12555</name>
    <dbReference type="NCBI Taxonomy" id="1121291"/>
    <lineage>
        <taxon>Bacteria</taxon>
        <taxon>Bacillati</taxon>
        <taxon>Bacillota</taxon>
        <taxon>Clostridia</taxon>
        <taxon>Eubacteriales</taxon>
        <taxon>Clostridiaceae</taxon>
        <taxon>Clostridium</taxon>
    </lineage>
</organism>
<evidence type="ECO:0000259" key="1">
    <source>
        <dbReference type="Pfam" id="PF01966"/>
    </source>
</evidence>
<dbReference type="RefSeq" id="WP_084117157.1">
    <property type="nucleotide sequence ID" value="NZ_FWXH01000017.1"/>
</dbReference>
<gene>
    <name evidence="2" type="ORF">SAMN02745134_03197</name>
</gene>
<keyword evidence="3" id="KW-1185">Reference proteome</keyword>
<feature type="domain" description="HD" evidence="1">
    <location>
        <begin position="46"/>
        <end position="148"/>
    </location>
</feature>
<proteinExistence type="predicted"/>
<evidence type="ECO:0000313" key="3">
    <source>
        <dbReference type="Proteomes" id="UP000192468"/>
    </source>
</evidence>
<sequence length="164" mass="19523">MFFYRIKQFIWSVNTHINEEDIKYTEKILRIDELKLFNKLAKNEQKHCIRVSRDVGRFLDSKGLKNDILIRVALLHDIGKIQKRVNIINKSIIVILNKLTKGKLKRFNNIKDINIYYNHGQIGAKILEKYDHDNKELYLIANHHNDSILSDSDLNILRYFDDKN</sequence>
<dbReference type="EMBL" id="FWXH01000017">
    <property type="protein sequence ID" value="SMC27463.1"/>
    <property type="molecule type" value="Genomic_DNA"/>
</dbReference>
<evidence type="ECO:0000313" key="2">
    <source>
        <dbReference type="EMBL" id="SMC27463.1"/>
    </source>
</evidence>
<protein>
    <submittedName>
        <fullName evidence="2">HDIG domain-containing protein</fullName>
    </submittedName>
</protein>
<dbReference type="Pfam" id="PF01966">
    <property type="entry name" value="HD"/>
    <property type="match status" value="1"/>
</dbReference>
<dbReference type="NCBIfam" id="TIGR00277">
    <property type="entry name" value="HDIG"/>
    <property type="match status" value="1"/>
</dbReference>
<accession>A0A1W1XU21</accession>